<sequence>METIPTETPIVGEKVIPPSNAKSFKSALVQAKRLSDEELERRFAEFEDSNDEEMECDEHSNTKSAIKITFSKERLKRIRAPRKTLGSRFNTKIDYLRAYMGGPWIIQDHYLTVRKWHSIFKAEMAEAIRTVVRVRIPLLPMEYYDDETIKVVAKKLGSPLKVDEYTTGRPSEGAVHPPTEKTPGGTEITDEGQVHSDKIIMYNGHMAENDKEIGYGEWMLVSRKNPYVKRPNGPGNRFSYQATKANKAHDNTRSGSQETTHKGQMPRKEGPTNNAHGAKQIQKNDAPYTSKNSNTQSGSRFAPLEEAQNVLIQALNVNQPFVYASKQKPYKPAQSKPRPKPILSPNHKRF</sequence>
<dbReference type="AlphaFoldDB" id="A0AAV6JHE4"/>
<protein>
    <submittedName>
        <fullName evidence="2">Uncharacterized protein</fullName>
    </submittedName>
</protein>
<accession>A0AAV6JHE4</accession>
<evidence type="ECO:0000313" key="2">
    <source>
        <dbReference type="EMBL" id="KAG5540621.1"/>
    </source>
</evidence>
<keyword evidence="3" id="KW-1185">Reference proteome</keyword>
<dbReference type="PANTHER" id="PTHR31286:SF99">
    <property type="entry name" value="DUF4283 DOMAIN-CONTAINING PROTEIN"/>
    <property type="match status" value="1"/>
</dbReference>
<reference evidence="2" key="1">
    <citation type="submission" date="2020-08" db="EMBL/GenBank/DDBJ databases">
        <title>Plant Genome Project.</title>
        <authorList>
            <person name="Zhang R.-G."/>
        </authorList>
    </citation>
    <scope>NUCLEOTIDE SEQUENCE</scope>
    <source>
        <strain evidence="2">WSP0</strain>
        <tissue evidence="2">Leaf</tissue>
    </source>
</reference>
<gene>
    <name evidence="2" type="ORF">RHGRI_020743</name>
</gene>
<name>A0AAV6JHE4_9ERIC</name>
<proteinExistence type="predicted"/>
<dbReference type="EMBL" id="JACTNZ010000007">
    <property type="protein sequence ID" value="KAG5540621.1"/>
    <property type="molecule type" value="Genomic_DNA"/>
</dbReference>
<dbReference type="PANTHER" id="PTHR31286">
    <property type="entry name" value="GLYCINE-RICH CELL WALL STRUCTURAL PROTEIN 1.8-LIKE"/>
    <property type="match status" value="1"/>
</dbReference>
<evidence type="ECO:0000313" key="3">
    <source>
        <dbReference type="Proteomes" id="UP000823749"/>
    </source>
</evidence>
<dbReference type="Proteomes" id="UP000823749">
    <property type="component" value="Chromosome 7"/>
</dbReference>
<organism evidence="2 3">
    <name type="scientific">Rhododendron griersonianum</name>
    <dbReference type="NCBI Taxonomy" id="479676"/>
    <lineage>
        <taxon>Eukaryota</taxon>
        <taxon>Viridiplantae</taxon>
        <taxon>Streptophyta</taxon>
        <taxon>Embryophyta</taxon>
        <taxon>Tracheophyta</taxon>
        <taxon>Spermatophyta</taxon>
        <taxon>Magnoliopsida</taxon>
        <taxon>eudicotyledons</taxon>
        <taxon>Gunneridae</taxon>
        <taxon>Pentapetalae</taxon>
        <taxon>asterids</taxon>
        <taxon>Ericales</taxon>
        <taxon>Ericaceae</taxon>
        <taxon>Ericoideae</taxon>
        <taxon>Rhodoreae</taxon>
        <taxon>Rhododendron</taxon>
    </lineage>
</organism>
<evidence type="ECO:0000256" key="1">
    <source>
        <dbReference type="SAM" id="MobiDB-lite"/>
    </source>
</evidence>
<feature type="region of interest" description="Disordered" evidence="1">
    <location>
        <begin position="245"/>
        <end position="299"/>
    </location>
</feature>
<comment type="caution">
    <text evidence="2">The sequence shown here is derived from an EMBL/GenBank/DDBJ whole genome shotgun (WGS) entry which is preliminary data.</text>
</comment>
<feature type="region of interest" description="Disordered" evidence="1">
    <location>
        <begin position="163"/>
        <end position="190"/>
    </location>
</feature>
<dbReference type="InterPro" id="IPR040256">
    <property type="entry name" value="At4g02000-like"/>
</dbReference>
<feature type="region of interest" description="Disordered" evidence="1">
    <location>
        <begin position="326"/>
        <end position="350"/>
    </location>
</feature>
<feature type="compositionally biased region" description="Polar residues" evidence="1">
    <location>
        <begin position="271"/>
        <end position="299"/>
    </location>
</feature>